<protein>
    <submittedName>
        <fullName evidence="1">Uncharacterized protein</fullName>
    </submittedName>
</protein>
<dbReference type="Proteomes" id="UP000274046">
    <property type="component" value="Unassembled WGS sequence"/>
</dbReference>
<keyword evidence="2" id="KW-1185">Reference proteome</keyword>
<evidence type="ECO:0000313" key="2">
    <source>
        <dbReference type="Proteomes" id="UP000274046"/>
    </source>
</evidence>
<dbReference type="EMBL" id="RBEE01000023">
    <property type="protein sequence ID" value="RNL52101.1"/>
    <property type="molecule type" value="Genomic_DNA"/>
</dbReference>
<comment type="caution">
    <text evidence="1">The sequence shown here is derived from an EMBL/GenBank/DDBJ whole genome shotgun (WGS) entry which is preliminary data.</text>
</comment>
<evidence type="ECO:0000313" key="1">
    <source>
        <dbReference type="EMBL" id="RNL52101.1"/>
    </source>
</evidence>
<proteinExistence type="predicted"/>
<organism evidence="1 2">
    <name type="scientific">Pedobacter jejuensis</name>
    <dbReference type="NCBI Taxonomy" id="1268550"/>
    <lineage>
        <taxon>Bacteria</taxon>
        <taxon>Pseudomonadati</taxon>
        <taxon>Bacteroidota</taxon>
        <taxon>Sphingobacteriia</taxon>
        <taxon>Sphingobacteriales</taxon>
        <taxon>Sphingobacteriaceae</taxon>
        <taxon>Pedobacter</taxon>
    </lineage>
</organism>
<gene>
    <name evidence="1" type="ORF">D7004_10960</name>
</gene>
<dbReference type="RefSeq" id="WP_123205906.1">
    <property type="nucleotide sequence ID" value="NZ_RBEE01000023.1"/>
</dbReference>
<dbReference type="OrthoDB" id="262743at2"/>
<dbReference type="AlphaFoldDB" id="A0A3N0BSP5"/>
<sequence>MKIGCIGWGSLFWDPQGLLIDKRWNEDGPHLPVEFLRKSDDGRLTLVLHKDFLPVPTLWSLMTTEDLDEAIESLMVREKCTTTRPIGSIRKSDPLPENGIKQTIHSWLQSKDLDAVIWTNLGPRFRDTNGVVPTKEEALEYLAQLPDSIKKLAETYIRRAPISVKTQYRSEFEKAYGWTYTPT</sequence>
<accession>A0A3N0BSP5</accession>
<name>A0A3N0BSP5_9SPHI</name>
<reference evidence="1 2" key="1">
    <citation type="submission" date="2018-10" db="EMBL/GenBank/DDBJ databases">
        <title>Genome sequencing of Pedobacter jejuensis TNB23.</title>
        <authorList>
            <person name="Cho Y.-J."/>
            <person name="Cho A."/>
            <person name="Kim O.-S."/>
        </authorList>
    </citation>
    <scope>NUCLEOTIDE SEQUENCE [LARGE SCALE GENOMIC DNA]</scope>
    <source>
        <strain evidence="1 2">TNB23</strain>
    </source>
</reference>